<gene>
    <name evidence="2" type="ORF">RHOBADRAFT_52653</name>
</gene>
<feature type="non-terminal residue" evidence="2">
    <location>
        <position position="1"/>
    </location>
</feature>
<dbReference type="GeneID" id="28976891"/>
<dbReference type="Proteomes" id="UP000053890">
    <property type="component" value="Unassembled WGS sequence"/>
</dbReference>
<dbReference type="RefSeq" id="XP_018272728.1">
    <property type="nucleotide sequence ID" value="XM_018416443.1"/>
</dbReference>
<proteinExistence type="predicted"/>
<evidence type="ECO:0000313" key="2">
    <source>
        <dbReference type="EMBL" id="KPV76679.1"/>
    </source>
</evidence>
<dbReference type="AlphaFoldDB" id="A0A194S7Y9"/>
<evidence type="ECO:0000313" key="3">
    <source>
        <dbReference type="Proteomes" id="UP000053890"/>
    </source>
</evidence>
<reference evidence="2 3" key="1">
    <citation type="journal article" date="2015" name="Front. Microbiol.">
        <title>Genome sequence of the plant growth promoting endophytic yeast Rhodotorula graminis WP1.</title>
        <authorList>
            <person name="Firrincieli A."/>
            <person name="Otillar R."/>
            <person name="Salamov A."/>
            <person name="Schmutz J."/>
            <person name="Khan Z."/>
            <person name="Redman R.S."/>
            <person name="Fleck N.D."/>
            <person name="Lindquist E."/>
            <person name="Grigoriev I.V."/>
            <person name="Doty S.L."/>
        </authorList>
    </citation>
    <scope>NUCLEOTIDE SEQUENCE [LARGE SCALE GENOMIC DNA]</scope>
    <source>
        <strain evidence="2 3">WP1</strain>
    </source>
</reference>
<accession>A0A194S7Y9</accession>
<evidence type="ECO:0000256" key="1">
    <source>
        <dbReference type="SAM" id="MobiDB-lite"/>
    </source>
</evidence>
<name>A0A194S7Y9_RHOGW</name>
<sequence length="151" mass="16593">GPSTSAPRLHRQHLPRPVVLVLVLAPAASPRLGRCHPLVPPQLRRPARPRQPRHGARLCPWRRPERQQWCGPVGRPAATRRARGRGLAADGRGQGRGHGAAHALQALISSWTSRRQRRAARETAGTRGRRSTPGAARAAHPPAQQHRNQPR</sequence>
<feature type="compositionally biased region" description="Low complexity" evidence="1">
    <location>
        <begin position="100"/>
        <end position="113"/>
    </location>
</feature>
<feature type="region of interest" description="Disordered" evidence="1">
    <location>
        <begin position="66"/>
        <end position="151"/>
    </location>
</feature>
<protein>
    <submittedName>
        <fullName evidence="2">Uncharacterized protein</fullName>
    </submittedName>
</protein>
<feature type="compositionally biased region" description="Low complexity" evidence="1">
    <location>
        <begin position="122"/>
        <end position="151"/>
    </location>
</feature>
<organism evidence="2 3">
    <name type="scientific">Rhodotorula graminis (strain WP1)</name>
    <dbReference type="NCBI Taxonomy" id="578459"/>
    <lineage>
        <taxon>Eukaryota</taxon>
        <taxon>Fungi</taxon>
        <taxon>Dikarya</taxon>
        <taxon>Basidiomycota</taxon>
        <taxon>Pucciniomycotina</taxon>
        <taxon>Microbotryomycetes</taxon>
        <taxon>Sporidiobolales</taxon>
        <taxon>Sporidiobolaceae</taxon>
        <taxon>Rhodotorula</taxon>
    </lineage>
</organism>
<keyword evidence="3" id="KW-1185">Reference proteome</keyword>
<dbReference type="EMBL" id="KQ474076">
    <property type="protein sequence ID" value="KPV76679.1"/>
    <property type="molecule type" value="Genomic_DNA"/>
</dbReference>